<evidence type="ECO:0000313" key="2">
    <source>
        <dbReference type="EMBL" id="RVT96892.1"/>
    </source>
</evidence>
<dbReference type="Gene3D" id="2.150.10.10">
    <property type="entry name" value="Serralysin-like metalloprotease, C-terminal"/>
    <property type="match status" value="2"/>
</dbReference>
<dbReference type="Gene3D" id="2.160.20.10">
    <property type="entry name" value="Single-stranded right-handed beta-helix, Pectin lyase-like"/>
    <property type="match status" value="1"/>
</dbReference>
<feature type="domain" description="Right handed beta helix" evidence="1">
    <location>
        <begin position="154"/>
        <end position="341"/>
    </location>
</feature>
<keyword evidence="3" id="KW-1185">Reference proteome</keyword>
<dbReference type="SUPFAM" id="SSF51126">
    <property type="entry name" value="Pectin lyase-like"/>
    <property type="match status" value="1"/>
</dbReference>
<dbReference type="Pfam" id="PF00353">
    <property type="entry name" value="HemolysinCabind"/>
    <property type="match status" value="2"/>
</dbReference>
<sequence length="855" mass="88487">MIVTSIREEMLTPAFTVVEHDLRRKATASPGLDFVVEKMLSMSLDIHFSSANLSAAATSAQMQAAINRIANAGGGTLYVKGGDVKLGETVWLKSNVTIASENGTATFHAPKDGTSAFVLVPDQAKGEAVASNVHLNGIAIQGNGNANATPDKAAVVAWRADNFTVENSTVSNASGIAVVFSNTTNSGTVASSFSNIGNFSTKTGHLDDCRQALVYCGDSLSVRNNFAVGNSFTGVGLDAISITEQGNFVATGNTSVHQTTIPTALAKSWTAGAAGIYSNNSSNVFLYNNNFEGASGNAIDLFNTKNIYVVDNHLTNAGAAGVLMSGTENSFVFGNSISNVNTLDHFNLTANYTFGGTTRNANVEFLADGVSGSDNLVQFYLSSKLAAQFSLVKVDGKASPLTPGVTATANTLSQKVVAAGGELYNYYYKLSSFANGDVDAFSVGGAGVPVADTLNVHGINVFIGSQNNDTYHINSRYDLVIESARGGKDTALVAANGWTMSYGVEVGRLTDGATDLTGNGLDNVLVGNSGAASTLHGGGGDDVIWGRHDGDVLDGGDGDDILRGGTGVTTFIGGNGNDQFVIKNAASVVIEKAGEGTDTAWVSANGWHASDNVEIIRMVDAARTLTLGNTSAQVISNTAGATVTATKGDNVFWGQGGKDVFIGGSGNDTFYSGTGVTRMEGGAGDDHYVIKNVADTVIEKANGGYDTAWLEVSGWKVAENVEVAYLSGTANSITGNASGTNLVANSSVASTLTAGKGFTIFWGSNFGDTMKIGTGGANVYGYGGADTFEFGAHWGRTQISDFSHAEGDRLDFSHSGLTRADLAVTSYADKTVVAHGTEQIVLFGVTHLQSSDFIF</sequence>
<comment type="caution">
    <text evidence="2">The sequence shown here is derived from an EMBL/GenBank/DDBJ whole genome shotgun (WGS) entry which is preliminary data.</text>
</comment>
<protein>
    <recommendedName>
        <fullName evidence="1">Right handed beta helix domain-containing protein</fullName>
    </recommendedName>
</protein>
<dbReference type="Pfam" id="PF13229">
    <property type="entry name" value="Beta_helix"/>
    <property type="match status" value="1"/>
</dbReference>
<dbReference type="InterPro" id="IPR001343">
    <property type="entry name" value="Hemolysn_Ca-bd"/>
</dbReference>
<reference evidence="2 3" key="1">
    <citation type="submission" date="2019-01" db="EMBL/GenBank/DDBJ databases">
        <authorList>
            <person name="Chen W.-M."/>
        </authorList>
    </citation>
    <scope>NUCLEOTIDE SEQUENCE [LARGE SCALE GENOMIC DNA]</scope>
    <source>
        <strain evidence="2 3">CCP-6</strain>
    </source>
</reference>
<name>A0A437MGY0_9PROT</name>
<dbReference type="InterPro" id="IPR039448">
    <property type="entry name" value="Beta_helix"/>
</dbReference>
<dbReference type="SUPFAM" id="SSF51120">
    <property type="entry name" value="beta-Roll"/>
    <property type="match status" value="3"/>
</dbReference>
<dbReference type="EMBL" id="SACL01000003">
    <property type="protein sequence ID" value="RVT96892.1"/>
    <property type="molecule type" value="Genomic_DNA"/>
</dbReference>
<dbReference type="InterPro" id="IPR011049">
    <property type="entry name" value="Serralysin-like_metalloprot_C"/>
</dbReference>
<accession>A0A437MGY0</accession>
<proteinExistence type="predicted"/>
<dbReference type="OrthoDB" id="7270858at2"/>
<organism evidence="2 3">
    <name type="scientific">Rhodovarius crocodyli</name>
    <dbReference type="NCBI Taxonomy" id="1979269"/>
    <lineage>
        <taxon>Bacteria</taxon>
        <taxon>Pseudomonadati</taxon>
        <taxon>Pseudomonadota</taxon>
        <taxon>Alphaproteobacteria</taxon>
        <taxon>Acetobacterales</taxon>
        <taxon>Roseomonadaceae</taxon>
        <taxon>Rhodovarius</taxon>
    </lineage>
</organism>
<evidence type="ECO:0000259" key="1">
    <source>
        <dbReference type="Pfam" id="PF13229"/>
    </source>
</evidence>
<dbReference type="AlphaFoldDB" id="A0A437MGY0"/>
<dbReference type="Proteomes" id="UP000282957">
    <property type="component" value="Unassembled WGS sequence"/>
</dbReference>
<dbReference type="PRINTS" id="PR00313">
    <property type="entry name" value="CABNDNGRPT"/>
</dbReference>
<gene>
    <name evidence="2" type="ORF">EOD42_10845</name>
</gene>
<evidence type="ECO:0000313" key="3">
    <source>
        <dbReference type="Proteomes" id="UP000282957"/>
    </source>
</evidence>
<dbReference type="InterPro" id="IPR006626">
    <property type="entry name" value="PbH1"/>
</dbReference>
<dbReference type="InterPro" id="IPR012334">
    <property type="entry name" value="Pectin_lyas_fold"/>
</dbReference>
<dbReference type="GO" id="GO:0005509">
    <property type="term" value="F:calcium ion binding"/>
    <property type="evidence" value="ECO:0007669"/>
    <property type="project" value="InterPro"/>
</dbReference>
<dbReference type="InterPro" id="IPR011050">
    <property type="entry name" value="Pectin_lyase_fold/virulence"/>
</dbReference>
<dbReference type="SMART" id="SM00710">
    <property type="entry name" value="PbH1"/>
    <property type="match status" value="5"/>
</dbReference>